<evidence type="ECO:0000313" key="1">
    <source>
        <dbReference type="EMBL" id="ALK86005.1"/>
    </source>
</evidence>
<reference evidence="1 2" key="2">
    <citation type="journal article" date="2016" name="Genome Biol. Evol.">
        <title>Extensive mobilome-driven genome diversification in mouse gut-associated Bacteroides vulgatus mpk.</title>
        <authorList>
            <person name="Lange A."/>
            <person name="Beier S."/>
            <person name="Steimle A."/>
            <person name="Autenrieth I.B."/>
            <person name="Huson D.H."/>
            <person name="Frick J.S."/>
        </authorList>
    </citation>
    <scope>NUCLEOTIDE SEQUENCE [LARGE SCALE GENOMIC DNA]</scope>
    <source>
        <strain evidence="2">mpk</strain>
    </source>
</reference>
<dbReference type="AlphaFoldDB" id="A0A0P0M4V5"/>
<reference evidence="2" key="1">
    <citation type="submission" date="2015-10" db="EMBL/GenBank/DDBJ databases">
        <title>Extensive mobilome-driven genome diversification in gut-associated Bacteroides vulgatus mpk.</title>
        <authorList>
            <person name="Beier S."/>
            <person name="Lange A."/>
            <person name="Huson D.H."/>
            <person name="Frick J.-S."/>
            <person name="Autenrieth I.B."/>
        </authorList>
    </citation>
    <scope>NUCLEOTIDE SEQUENCE [LARGE SCALE GENOMIC DNA]</scope>
    <source>
        <strain evidence="2">mpk</strain>
    </source>
</reference>
<gene>
    <name evidence="1" type="ORF">BvMPK_3443</name>
</gene>
<accession>A0A0P0M4V5</accession>
<dbReference type="EMBL" id="CP013020">
    <property type="protein sequence ID" value="ALK86005.1"/>
    <property type="molecule type" value="Genomic_DNA"/>
</dbReference>
<protein>
    <submittedName>
        <fullName evidence="1">Uncharacterized protein</fullName>
    </submittedName>
</protein>
<dbReference type="PATRIC" id="fig|821.40.peg.4144"/>
<sequence length="72" mass="8105">MNIGIAAPCNPSEFIDYYYSRDDVPSFNLTASSIHSIIRGLLKCGHNVVVFTSSIDINHNLVYEGEHIKFLF</sequence>
<dbReference type="Proteomes" id="UP000061587">
    <property type="component" value="Chromosome"/>
</dbReference>
<evidence type="ECO:0000313" key="2">
    <source>
        <dbReference type="Proteomes" id="UP000061587"/>
    </source>
</evidence>
<organism evidence="1 2">
    <name type="scientific">Phocaeicola vulgatus</name>
    <name type="common">Bacteroides vulgatus</name>
    <dbReference type="NCBI Taxonomy" id="821"/>
    <lineage>
        <taxon>Bacteria</taxon>
        <taxon>Pseudomonadati</taxon>
        <taxon>Bacteroidota</taxon>
        <taxon>Bacteroidia</taxon>
        <taxon>Bacteroidales</taxon>
        <taxon>Bacteroidaceae</taxon>
        <taxon>Phocaeicola</taxon>
    </lineage>
</organism>
<name>A0A0P0M4V5_PHOVU</name>
<proteinExistence type="predicted"/>